<dbReference type="EMBL" id="GL871157">
    <property type="protein sequence ID" value="EGC33113.1"/>
    <property type="molecule type" value="Genomic_DNA"/>
</dbReference>
<sequence>MSVENNLKKQKVCIITGSSAGIGKTIASIMAKAHYFVILANRDLNKAGLVLNDLKNISDSVLSLELDLSSFDSIKKFVNEFKNLNVTLDCLINNAGIYCPPYSLTKDGFESQFGVNHLGVFLLTNLLLDSIDKETGRIVNLSSHSYKKANLNLNKLNESKENYKPMVSYGNSKLCTLLFTYELNRILKARNSNIVVLALHPGVIPDTTLFRHLPGYAHFALSIAKPFLTDVNTASIAVSRLAIGSDPDLHDIKGGQYFNILKLETTSQFSTNINNMRKLWVESCKFCQINDIGVN</sequence>
<dbReference type="InParanoid" id="F0ZSG3"/>
<protein>
    <submittedName>
        <fullName evidence="4">Uncharacterized protein</fullName>
    </submittedName>
</protein>
<keyword evidence="5" id="KW-1185">Reference proteome</keyword>
<evidence type="ECO:0000313" key="4">
    <source>
        <dbReference type="EMBL" id="EGC33113.1"/>
    </source>
</evidence>
<proteinExistence type="inferred from homology"/>
<dbReference type="InterPro" id="IPR002347">
    <property type="entry name" value="SDR_fam"/>
</dbReference>
<keyword evidence="2" id="KW-0560">Oxidoreductase</keyword>
<gene>
    <name evidence="4" type="ORF">DICPUDRAFT_56653</name>
</gene>
<evidence type="ECO:0000256" key="3">
    <source>
        <dbReference type="RuleBase" id="RU000363"/>
    </source>
</evidence>
<dbReference type="AlphaFoldDB" id="F0ZSG3"/>
<dbReference type="Proteomes" id="UP000001064">
    <property type="component" value="Unassembled WGS sequence"/>
</dbReference>
<dbReference type="OrthoDB" id="25491at2759"/>
<dbReference type="Gene3D" id="3.40.50.720">
    <property type="entry name" value="NAD(P)-binding Rossmann-like Domain"/>
    <property type="match status" value="1"/>
</dbReference>
<dbReference type="STRING" id="5786.F0ZSG3"/>
<dbReference type="GO" id="GO:0016491">
    <property type="term" value="F:oxidoreductase activity"/>
    <property type="evidence" value="ECO:0007669"/>
    <property type="project" value="UniProtKB-KW"/>
</dbReference>
<dbReference type="InterPro" id="IPR036291">
    <property type="entry name" value="NAD(P)-bd_dom_sf"/>
</dbReference>
<dbReference type="PANTHER" id="PTHR24320">
    <property type="entry name" value="RETINOL DEHYDROGENASE"/>
    <property type="match status" value="1"/>
</dbReference>
<reference evidence="5" key="1">
    <citation type="journal article" date="2011" name="Genome Biol.">
        <title>Comparative genomics of the social amoebae Dictyostelium discoideum and Dictyostelium purpureum.</title>
        <authorList>
            <consortium name="US DOE Joint Genome Institute (JGI-PGF)"/>
            <person name="Sucgang R."/>
            <person name="Kuo A."/>
            <person name="Tian X."/>
            <person name="Salerno W."/>
            <person name="Parikh A."/>
            <person name="Feasley C.L."/>
            <person name="Dalin E."/>
            <person name="Tu H."/>
            <person name="Huang E."/>
            <person name="Barry K."/>
            <person name="Lindquist E."/>
            <person name="Shapiro H."/>
            <person name="Bruce D."/>
            <person name="Schmutz J."/>
            <person name="Salamov A."/>
            <person name="Fey P."/>
            <person name="Gaudet P."/>
            <person name="Anjard C."/>
            <person name="Babu M.M."/>
            <person name="Basu S."/>
            <person name="Bushmanova Y."/>
            <person name="van der Wel H."/>
            <person name="Katoh-Kurasawa M."/>
            <person name="Dinh C."/>
            <person name="Coutinho P.M."/>
            <person name="Saito T."/>
            <person name="Elias M."/>
            <person name="Schaap P."/>
            <person name="Kay R.R."/>
            <person name="Henrissat B."/>
            <person name="Eichinger L."/>
            <person name="Rivero F."/>
            <person name="Putnam N.H."/>
            <person name="West C.M."/>
            <person name="Loomis W.F."/>
            <person name="Chisholm R.L."/>
            <person name="Shaulsky G."/>
            <person name="Strassmann J.E."/>
            <person name="Queller D.C."/>
            <person name="Kuspa A."/>
            <person name="Grigoriev I.V."/>
        </authorList>
    </citation>
    <scope>NUCLEOTIDE SEQUENCE [LARGE SCALE GENOMIC DNA]</scope>
    <source>
        <strain evidence="5">QSDP1</strain>
    </source>
</reference>
<dbReference type="OMA" id="NEVIFMM"/>
<dbReference type="GeneID" id="10504718"/>
<dbReference type="PANTHER" id="PTHR24320:SF152">
    <property type="entry name" value="SHORT-CHAIN DEHYDROGENASE_REDUCTASE FAMILY PROTEIN"/>
    <property type="match status" value="1"/>
</dbReference>
<dbReference type="RefSeq" id="XP_003290350.1">
    <property type="nucleotide sequence ID" value="XM_003290302.1"/>
</dbReference>
<dbReference type="VEuPathDB" id="AmoebaDB:DICPUDRAFT_56653"/>
<comment type="similarity">
    <text evidence="1 3">Belongs to the short-chain dehydrogenases/reductases (SDR) family.</text>
</comment>
<evidence type="ECO:0000313" key="5">
    <source>
        <dbReference type="Proteomes" id="UP000001064"/>
    </source>
</evidence>
<dbReference type="Pfam" id="PF00106">
    <property type="entry name" value="adh_short"/>
    <property type="match status" value="1"/>
</dbReference>
<evidence type="ECO:0000256" key="2">
    <source>
        <dbReference type="ARBA" id="ARBA00023002"/>
    </source>
</evidence>
<accession>F0ZSG3</accession>
<dbReference type="SUPFAM" id="SSF51735">
    <property type="entry name" value="NAD(P)-binding Rossmann-fold domains"/>
    <property type="match status" value="1"/>
</dbReference>
<name>F0ZSG3_DICPU</name>
<dbReference type="PRINTS" id="PR00081">
    <property type="entry name" value="GDHRDH"/>
</dbReference>
<evidence type="ECO:0000256" key="1">
    <source>
        <dbReference type="ARBA" id="ARBA00006484"/>
    </source>
</evidence>
<organism evidence="4 5">
    <name type="scientific">Dictyostelium purpureum</name>
    <name type="common">Slime mold</name>
    <dbReference type="NCBI Taxonomy" id="5786"/>
    <lineage>
        <taxon>Eukaryota</taxon>
        <taxon>Amoebozoa</taxon>
        <taxon>Evosea</taxon>
        <taxon>Eumycetozoa</taxon>
        <taxon>Dictyostelia</taxon>
        <taxon>Dictyosteliales</taxon>
        <taxon>Dictyosteliaceae</taxon>
        <taxon>Dictyostelium</taxon>
    </lineage>
</organism>
<dbReference type="KEGG" id="dpp:DICPUDRAFT_56653"/>
<dbReference type="PRINTS" id="PR00080">
    <property type="entry name" value="SDRFAMILY"/>
</dbReference>
<dbReference type="eggNOG" id="KOG1208">
    <property type="taxonomic scope" value="Eukaryota"/>
</dbReference>